<feature type="binding site" evidence="16">
    <location>
        <position position="113"/>
    </location>
    <ligand>
        <name>S-adenosyl-L-methionine</name>
        <dbReference type="ChEBI" id="CHEBI:59789"/>
        <label>1</label>
    </ligand>
</feature>
<dbReference type="InterPro" id="IPR034505">
    <property type="entry name" value="Coproporphyrinogen-III_oxidase"/>
</dbReference>
<sequence length="451" mass="51773">MDHKSLISKYNVAAPRYTSYPTVPFWENEDFSESEWKNNVIARYNQSKAQGLSIYIHLPYCENLCTYCGCNTRITKNHKVEEPYIDSLLKEWEMYRQLLGEESLLIQEIHLGGGTPTFFQPENLQRLISGILQGNRKTADASFSFEAHPANTTREHLQTLADLGFKRLSLGIQDFDERVQFVINRHQTIEDVSRVMAQARAIGYDSINFDLIYGLPLQTTESVKMTIEASLAMSPDRISFYSYAHVPWLRPGQRRFTEMDLPVGEEKLNLYKLGKTMIQEAGYEDVGMDHFAKREDALFLANENGTLHRNFMGYADRYTPLMIGLGVSSISDAWTAFAQNVKTVEEYHKLVLEGKLPVFKGHLLDQEDVLIRQYILDMMCRGVVNLQPTSTLNERILPRLQPLQEDGLVVINGLNITITVIGKSFLRNVCMTFDERLQRSKERENLFSQAI</sequence>
<feature type="binding site" evidence="16">
    <location>
        <begin position="67"/>
        <end position="69"/>
    </location>
    <ligand>
        <name>S-adenosyl-L-methionine</name>
        <dbReference type="ChEBI" id="CHEBI:59789"/>
        <label>2</label>
    </ligand>
</feature>
<feature type="binding site" evidence="16">
    <location>
        <position position="210"/>
    </location>
    <ligand>
        <name>S-adenosyl-L-methionine</name>
        <dbReference type="ChEBI" id="CHEBI:59789"/>
        <label>2</label>
    </ligand>
</feature>
<evidence type="ECO:0000256" key="7">
    <source>
        <dbReference type="ARBA" id="ARBA00022691"/>
    </source>
</evidence>
<comment type="pathway">
    <text evidence="2 15">Porphyrin-containing compound metabolism; protoporphyrin-IX biosynthesis; protoporphyrinogen-IX from coproporphyrinogen-III (AdoMet route): step 1/1.</text>
</comment>
<keyword evidence="11 15" id="KW-0411">Iron-sulfur</keyword>
<evidence type="ECO:0000256" key="11">
    <source>
        <dbReference type="ARBA" id="ARBA00023014"/>
    </source>
</evidence>
<dbReference type="Gene3D" id="3.80.30.20">
    <property type="entry name" value="tm_1862 like domain"/>
    <property type="match status" value="1"/>
</dbReference>
<dbReference type="InterPro" id="IPR004558">
    <property type="entry name" value="Coprogen_oxidase_HemN"/>
</dbReference>
<proteinExistence type="inferred from homology"/>
<dbReference type="UniPathway" id="UPA00251">
    <property type="reaction ID" value="UER00323"/>
</dbReference>
<comment type="cofactor">
    <cofactor evidence="15 17">
        <name>[4Fe-4S] cluster</name>
        <dbReference type="ChEBI" id="CHEBI:49883"/>
    </cofactor>
    <text evidence="15 17">Binds 1 [4Fe-4S] cluster. The cluster is coordinated with 3 cysteines and an exchangeable S-adenosyl-L-methionine.</text>
</comment>
<keyword evidence="20" id="KW-1185">Reference proteome</keyword>
<feature type="binding site" evidence="16">
    <location>
        <begin position="114"/>
        <end position="115"/>
    </location>
    <ligand>
        <name>S-adenosyl-L-methionine</name>
        <dbReference type="ChEBI" id="CHEBI:59789"/>
        <label>2</label>
    </ligand>
</feature>
<dbReference type="PANTHER" id="PTHR13932">
    <property type="entry name" value="COPROPORPHYRINIGEN III OXIDASE"/>
    <property type="match status" value="1"/>
</dbReference>
<evidence type="ECO:0000256" key="10">
    <source>
        <dbReference type="ARBA" id="ARBA00023004"/>
    </source>
</evidence>
<evidence type="ECO:0000256" key="8">
    <source>
        <dbReference type="ARBA" id="ARBA00022723"/>
    </source>
</evidence>
<evidence type="ECO:0000256" key="5">
    <source>
        <dbReference type="ARBA" id="ARBA00022485"/>
    </source>
</evidence>
<dbReference type="PROSITE" id="PS51918">
    <property type="entry name" value="RADICAL_SAM"/>
    <property type="match status" value="1"/>
</dbReference>
<feature type="binding site" evidence="16">
    <location>
        <position position="146"/>
    </location>
    <ligand>
        <name>S-adenosyl-L-methionine</name>
        <dbReference type="ChEBI" id="CHEBI:59789"/>
        <label>1</label>
    </ligand>
</feature>
<evidence type="ECO:0000256" key="1">
    <source>
        <dbReference type="ARBA" id="ARBA00004496"/>
    </source>
</evidence>
<dbReference type="EC" id="1.3.98.3" evidence="15"/>
<keyword evidence="10 15" id="KW-0408">Iron</keyword>
<keyword evidence="9 15" id="KW-0560">Oxidoreductase</keyword>
<dbReference type="SFLD" id="SFLDG01082">
    <property type="entry name" value="B12-binding_domain_containing"/>
    <property type="match status" value="1"/>
</dbReference>
<dbReference type="SMART" id="SM00729">
    <property type="entry name" value="Elp3"/>
    <property type="match status" value="1"/>
</dbReference>
<comment type="function">
    <text evidence="13">Involved in the heme biosynthesis. Catalyzes the anaerobic oxidative decarboxylation of propionate groups of rings A and B of coproporphyrinogen III to yield the vinyl groups in protoporphyrinogen IX.</text>
</comment>
<evidence type="ECO:0000313" key="20">
    <source>
        <dbReference type="Proteomes" id="UP000295197"/>
    </source>
</evidence>
<dbReference type="SUPFAM" id="SSF102114">
    <property type="entry name" value="Radical SAM enzymes"/>
    <property type="match status" value="1"/>
</dbReference>
<dbReference type="GO" id="GO:0051539">
    <property type="term" value="F:4 iron, 4 sulfur cluster binding"/>
    <property type="evidence" value="ECO:0007669"/>
    <property type="project" value="UniProtKB-KW"/>
</dbReference>
<keyword evidence="7 15" id="KW-0949">S-adenosyl-L-methionine</keyword>
<accession>A0A4R3VR15</accession>
<keyword evidence="6 15" id="KW-0963">Cytoplasm</keyword>
<keyword evidence="12 15" id="KW-0627">Porphyrin biosynthesis</keyword>
<feature type="binding site" evidence="16">
    <location>
        <position position="244"/>
    </location>
    <ligand>
        <name>S-adenosyl-L-methionine</name>
        <dbReference type="ChEBI" id="CHEBI:59789"/>
        <label>2</label>
    </ligand>
</feature>
<evidence type="ECO:0000256" key="6">
    <source>
        <dbReference type="ARBA" id="ARBA00022490"/>
    </source>
</evidence>
<gene>
    <name evidence="19" type="ORF">EDC17_105414</name>
</gene>
<comment type="caution">
    <text evidence="19">The sequence shown here is derived from an EMBL/GenBank/DDBJ whole genome shotgun (WGS) entry which is preliminary data.</text>
</comment>
<dbReference type="GO" id="GO:0004109">
    <property type="term" value="F:coproporphyrinogen oxidase activity"/>
    <property type="evidence" value="ECO:0007669"/>
    <property type="project" value="InterPro"/>
</dbReference>
<feature type="binding site" evidence="16">
    <location>
        <position position="185"/>
    </location>
    <ligand>
        <name>S-adenosyl-L-methionine</name>
        <dbReference type="ChEBI" id="CHEBI:59789"/>
        <label>2</label>
    </ligand>
</feature>
<dbReference type="Proteomes" id="UP000295197">
    <property type="component" value="Unassembled WGS sequence"/>
</dbReference>
<evidence type="ECO:0000256" key="13">
    <source>
        <dbReference type="ARBA" id="ARBA00024295"/>
    </source>
</evidence>
<comment type="subcellular location">
    <subcellularLocation>
        <location evidence="1 15">Cytoplasm</location>
    </subcellularLocation>
</comment>
<feature type="binding site" evidence="17">
    <location>
        <position position="65"/>
    </location>
    <ligand>
        <name>[4Fe-4S] cluster</name>
        <dbReference type="ChEBI" id="CHEBI:49883"/>
        <note>4Fe-4S-S-AdoMet</note>
    </ligand>
</feature>
<keyword evidence="8 15" id="KW-0479">Metal-binding</keyword>
<evidence type="ECO:0000259" key="18">
    <source>
        <dbReference type="PROSITE" id="PS51918"/>
    </source>
</evidence>
<dbReference type="PANTHER" id="PTHR13932:SF6">
    <property type="entry name" value="OXYGEN-INDEPENDENT COPROPORPHYRINOGEN III OXIDASE"/>
    <property type="match status" value="1"/>
</dbReference>
<dbReference type="InterPro" id="IPR023404">
    <property type="entry name" value="rSAM_horseshoe"/>
</dbReference>
<feature type="domain" description="Radical SAM core" evidence="18">
    <location>
        <begin position="46"/>
        <end position="284"/>
    </location>
</feature>
<evidence type="ECO:0000256" key="9">
    <source>
        <dbReference type="ARBA" id="ARBA00023002"/>
    </source>
</evidence>
<dbReference type="GO" id="GO:0051989">
    <property type="term" value="F:coproporphyrinogen dehydrogenase activity"/>
    <property type="evidence" value="ECO:0007669"/>
    <property type="project" value="UniProtKB-EC"/>
</dbReference>
<feature type="binding site" evidence="16">
    <location>
        <position position="330"/>
    </location>
    <ligand>
        <name>S-adenosyl-L-methionine</name>
        <dbReference type="ChEBI" id="CHEBI:59789"/>
        <label>1</label>
    </ligand>
</feature>
<dbReference type="Pfam" id="PF04055">
    <property type="entry name" value="Radical_SAM"/>
    <property type="match status" value="1"/>
</dbReference>
<comment type="catalytic activity">
    <reaction evidence="14 15">
        <text>coproporphyrinogen III + 2 S-adenosyl-L-methionine = protoporphyrinogen IX + 2 5'-deoxyadenosine + 2 L-methionine + 2 CO2</text>
        <dbReference type="Rhea" id="RHEA:15425"/>
        <dbReference type="ChEBI" id="CHEBI:16526"/>
        <dbReference type="ChEBI" id="CHEBI:17319"/>
        <dbReference type="ChEBI" id="CHEBI:57307"/>
        <dbReference type="ChEBI" id="CHEBI:57309"/>
        <dbReference type="ChEBI" id="CHEBI:57844"/>
        <dbReference type="ChEBI" id="CHEBI:59789"/>
        <dbReference type="EC" id="1.3.98.3"/>
    </reaction>
</comment>
<name>A0A4R3VR15_9SPHI</name>
<dbReference type="PIRSF" id="PIRSF000167">
    <property type="entry name" value="HemN"/>
    <property type="match status" value="1"/>
</dbReference>
<dbReference type="SFLD" id="SFLDG01065">
    <property type="entry name" value="anaerobic_coproporphyrinogen-I"/>
    <property type="match status" value="1"/>
</dbReference>
<dbReference type="GO" id="GO:0046872">
    <property type="term" value="F:metal ion binding"/>
    <property type="evidence" value="ECO:0007669"/>
    <property type="project" value="UniProtKB-KW"/>
</dbReference>
<evidence type="ECO:0000256" key="4">
    <source>
        <dbReference type="ARBA" id="ARBA00011245"/>
    </source>
</evidence>
<dbReference type="NCBIfam" id="TIGR00538">
    <property type="entry name" value="hemN"/>
    <property type="match status" value="1"/>
</dbReference>
<feature type="binding site" evidence="16">
    <location>
        <position position="55"/>
    </location>
    <ligand>
        <name>S-adenosyl-L-methionine</name>
        <dbReference type="ChEBI" id="CHEBI:59789"/>
        <label>1</label>
    </ligand>
</feature>
<dbReference type="GO" id="GO:0006782">
    <property type="term" value="P:protoporphyrinogen IX biosynthetic process"/>
    <property type="evidence" value="ECO:0007669"/>
    <property type="project" value="UniProtKB-UniPathway"/>
</dbReference>
<feature type="binding site" evidence="16">
    <location>
        <position position="173"/>
    </location>
    <ligand>
        <name>S-adenosyl-L-methionine</name>
        <dbReference type="ChEBI" id="CHEBI:59789"/>
        <label>2</label>
    </ligand>
</feature>
<evidence type="ECO:0000256" key="16">
    <source>
        <dbReference type="PIRSR" id="PIRSR000167-1"/>
    </source>
</evidence>
<comment type="similarity">
    <text evidence="3 15">Belongs to the anaerobic coproporphyrinogen-III oxidase family.</text>
</comment>
<dbReference type="AlphaFoldDB" id="A0A4R3VR15"/>
<dbReference type="CDD" id="cd01335">
    <property type="entry name" value="Radical_SAM"/>
    <property type="match status" value="1"/>
</dbReference>
<dbReference type="InterPro" id="IPR007197">
    <property type="entry name" value="rSAM"/>
</dbReference>
<protein>
    <recommendedName>
        <fullName evidence="15">Coproporphyrinogen-III oxidase</fullName>
        <ecNumber evidence="15">1.3.98.3</ecNumber>
    </recommendedName>
</protein>
<dbReference type="Gene3D" id="1.10.10.920">
    <property type="match status" value="1"/>
</dbReference>
<dbReference type="GO" id="GO:0005737">
    <property type="term" value="C:cytoplasm"/>
    <property type="evidence" value="ECO:0007669"/>
    <property type="project" value="UniProtKB-SubCell"/>
</dbReference>
<evidence type="ECO:0000256" key="2">
    <source>
        <dbReference type="ARBA" id="ARBA00004785"/>
    </source>
</evidence>
<dbReference type="SFLD" id="SFLDS00029">
    <property type="entry name" value="Radical_SAM"/>
    <property type="match status" value="1"/>
</dbReference>
<reference evidence="19 20" key="1">
    <citation type="submission" date="2019-03" db="EMBL/GenBank/DDBJ databases">
        <title>Genomic Encyclopedia of Type Strains, Phase IV (KMG-IV): sequencing the most valuable type-strain genomes for metagenomic binning, comparative biology and taxonomic classification.</title>
        <authorList>
            <person name="Goeker M."/>
        </authorList>
    </citation>
    <scope>NUCLEOTIDE SEQUENCE [LARGE SCALE GENOMIC DNA]</scope>
    <source>
        <strain evidence="19 20">DSM 22362</strain>
    </source>
</reference>
<evidence type="ECO:0000256" key="17">
    <source>
        <dbReference type="PIRSR" id="PIRSR000167-2"/>
    </source>
</evidence>
<feature type="binding site" evidence="17">
    <location>
        <position position="68"/>
    </location>
    <ligand>
        <name>[4Fe-4S] cluster</name>
        <dbReference type="ChEBI" id="CHEBI:49883"/>
        <note>4Fe-4S-S-AdoMet</note>
    </ligand>
</feature>
<dbReference type="InterPro" id="IPR006638">
    <property type="entry name" value="Elp3/MiaA/NifB-like_rSAM"/>
</dbReference>
<feature type="binding site" evidence="17">
    <location>
        <position position="61"/>
    </location>
    <ligand>
        <name>[4Fe-4S] cluster</name>
        <dbReference type="ChEBI" id="CHEBI:49883"/>
        <note>4Fe-4S-S-AdoMet</note>
    </ligand>
</feature>
<dbReference type="InterPro" id="IPR058240">
    <property type="entry name" value="rSAM_sf"/>
</dbReference>
<evidence type="ECO:0000256" key="14">
    <source>
        <dbReference type="ARBA" id="ARBA00048321"/>
    </source>
</evidence>
<evidence type="ECO:0000313" key="19">
    <source>
        <dbReference type="EMBL" id="TCV07283.1"/>
    </source>
</evidence>
<dbReference type="OrthoDB" id="9808022at2"/>
<evidence type="ECO:0000256" key="3">
    <source>
        <dbReference type="ARBA" id="ARBA00005493"/>
    </source>
</evidence>
<comment type="subunit">
    <text evidence="4">Monomer.</text>
</comment>
<keyword evidence="5 15" id="KW-0004">4Fe-4S</keyword>
<dbReference type="EMBL" id="SMBZ01000054">
    <property type="protein sequence ID" value="TCV07283.1"/>
    <property type="molecule type" value="Genomic_DNA"/>
</dbReference>
<organism evidence="19 20">
    <name type="scientific">Sphingobacterium alimentarium</name>
    <dbReference type="NCBI Taxonomy" id="797292"/>
    <lineage>
        <taxon>Bacteria</taxon>
        <taxon>Pseudomonadati</taxon>
        <taxon>Bacteroidota</taxon>
        <taxon>Sphingobacteriia</taxon>
        <taxon>Sphingobacteriales</taxon>
        <taxon>Sphingobacteriaceae</taxon>
        <taxon>Sphingobacterium</taxon>
    </lineage>
</organism>
<dbReference type="RefSeq" id="WP_132778830.1">
    <property type="nucleotide sequence ID" value="NZ_SMBZ01000054.1"/>
</dbReference>
<evidence type="ECO:0000256" key="15">
    <source>
        <dbReference type="PIRNR" id="PIRNR000167"/>
    </source>
</evidence>
<evidence type="ECO:0000256" key="12">
    <source>
        <dbReference type="ARBA" id="ARBA00023244"/>
    </source>
</evidence>